<feature type="transmembrane region" description="Helical" evidence="1">
    <location>
        <begin position="179"/>
        <end position="199"/>
    </location>
</feature>
<feature type="transmembrane region" description="Helical" evidence="1">
    <location>
        <begin position="92"/>
        <end position="111"/>
    </location>
</feature>
<dbReference type="PANTHER" id="PTHR35043">
    <property type="entry name" value="TRANSCRIPTION FACTOR DOMAIN-CONTAINING PROTEIN"/>
    <property type="match status" value="1"/>
</dbReference>
<name>A0A9P6ZG68_9AGAM</name>
<keyword evidence="3" id="KW-1185">Reference proteome</keyword>
<feature type="transmembrane region" description="Helical" evidence="1">
    <location>
        <begin position="325"/>
        <end position="358"/>
    </location>
</feature>
<keyword evidence="1" id="KW-0472">Membrane</keyword>
<feature type="transmembrane region" description="Helical" evidence="1">
    <location>
        <begin position="65"/>
        <end position="86"/>
    </location>
</feature>
<feature type="transmembrane region" description="Helical" evidence="1">
    <location>
        <begin position="264"/>
        <end position="287"/>
    </location>
</feature>
<keyword evidence="1" id="KW-1133">Transmembrane helix</keyword>
<comment type="caution">
    <text evidence="2">The sequence shown here is derived from an EMBL/GenBank/DDBJ whole genome shotgun (WGS) entry which is preliminary data.</text>
</comment>
<feature type="transmembrane region" description="Helical" evidence="1">
    <location>
        <begin position="156"/>
        <end position="173"/>
    </location>
</feature>
<sequence>MVCASLPSLNDTSIHTLDSSGCPSCNTRTLWHILLSCGLTLFACTWTAIHTNIPTMGQGKVSFTYYRMVYMVMGLIAPEVIITWAAEEFFSARWTMTHGFFAWMGGFMLHVNGRPRATLTPDELLQFVRDGSVDMPVISEEEIEDRSKGDGLSKGIALLQLVWFAIQFFARYINNLPNTLLETDALAIAALTCISYGLWWKKPKDVRCPYIVHWKAAASPSRLTNEYADSSRSSPVDPIAEEVRPSAVRSRRLIFLGDHGTRSYVLSIGCFSVMVFGGIHCLGWNYLTQGGATIWRVASLMTVSAPVLFYLGTGYQLHADRPFDSALMTFVTCAAPLGLITYVIARAILVAFIIMSLIPPLPPGVYDTVAWTTYIPHFQI</sequence>
<evidence type="ECO:0000313" key="2">
    <source>
        <dbReference type="EMBL" id="KAG1764166.1"/>
    </source>
</evidence>
<dbReference type="PANTHER" id="PTHR35043:SF7">
    <property type="entry name" value="TRANSCRIPTION FACTOR DOMAIN-CONTAINING PROTEIN"/>
    <property type="match status" value="1"/>
</dbReference>
<feature type="transmembrane region" description="Helical" evidence="1">
    <location>
        <begin position="293"/>
        <end position="313"/>
    </location>
</feature>
<reference evidence="2" key="1">
    <citation type="journal article" date="2020" name="New Phytol.">
        <title>Comparative genomics reveals dynamic genome evolution in host specialist ectomycorrhizal fungi.</title>
        <authorList>
            <person name="Lofgren L.A."/>
            <person name="Nguyen N.H."/>
            <person name="Vilgalys R."/>
            <person name="Ruytinx J."/>
            <person name="Liao H.L."/>
            <person name="Branco S."/>
            <person name="Kuo A."/>
            <person name="LaButti K."/>
            <person name="Lipzen A."/>
            <person name="Andreopoulos W."/>
            <person name="Pangilinan J."/>
            <person name="Riley R."/>
            <person name="Hundley H."/>
            <person name="Na H."/>
            <person name="Barry K."/>
            <person name="Grigoriev I.V."/>
            <person name="Stajich J.E."/>
            <person name="Kennedy P.G."/>
        </authorList>
    </citation>
    <scope>NUCLEOTIDE SEQUENCE</scope>
    <source>
        <strain evidence="2">DOB743</strain>
    </source>
</reference>
<dbReference type="Proteomes" id="UP000714275">
    <property type="component" value="Unassembled WGS sequence"/>
</dbReference>
<dbReference type="AlphaFoldDB" id="A0A9P6ZG68"/>
<organism evidence="2 3">
    <name type="scientific">Suillus placidus</name>
    <dbReference type="NCBI Taxonomy" id="48579"/>
    <lineage>
        <taxon>Eukaryota</taxon>
        <taxon>Fungi</taxon>
        <taxon>Dikarya</taxon>
        <taxon>Basidiomycota</taxon>
        <taxon>Agaricomycotina</taxon>
        <taxon>Agaricomycetes</taxon>
        <taxon>Agaricomycetidae</taxon>
        <taxon>Boletales</taxon>
        <taxon>Suillineae</taxon>
        <taxon>Suillaceae</taxon>
        <taxon>Suillus</taxon>
    </lineage>
</organism>
<evidence type="ECO:0000313" key="3">
    <source>
        <dbReference type="Proteomes" id="UP000714275"/>
    </source>
</evidence>
<feature type="transmembrane region" description="Helical" evidence="1">
    <location>
        <begin position="30"/>
        <end position="53"/>
    </location>
</feature>
<proteinExistence type="predicted"/>
<keyword evidence="1" id="KW-0812">Transmembrane</keyword>
<gene>
    <name evidence="2" type="ORF">EV702DRAFT_982227</name>
</gene>
<dbReference type="OrthoDB" id="9451547at2759"/>
<protein>
    <submittedName>
        <fullName evidence="2">Uncharacterized protein</fullName>
    </submittedName>
</protein>
<dbReference type="EMBL" id="JABBWD010000132">
    <property type="protein sequence ID" value="KAG1764166.1"/>
    <property type="molecule type" value="Genomic_DNA"/>
</dbReference>
<accession>A0A9P6ZG68</accession>
<evidence type="ECO:0000256" key="1">
    <source>
        <dbReference type="SAM" id="Phobius"/>
    </source>
</evidence>